<dbReference type="OrthoDB" id="8594232at2"/>
<dbReference type="InterPro" id="IPR008727">
    <property type="entry name" value="PAAR_motif"/>
</dbReference>
<name>A0A4Y9T941_9BURK</name>
<sequence>MIERFHITVGAKTSAGGEVISAADSCRYINDALVAYERDQVRCPKCNSIGYIQPDGPRLSDTFNGKEVALGDDLCICKCNPPPRLIANQDFSCQTIDADWHAEQASAAAETVAELNTAGNSATVPPDTAPLVLLDLKTQEPYRNRPYRLQLKDKVIEGTTDQNGTTRPLTPSERAAVVEWHIIGETTST</sequence>
<dbReference type="Proteomes" id="UP000297258">
    <property type="component" value="Unassembled WGS sequence"/>
</dbReference>
<reference evidence="1 2" key="1">
    <citation type="submission" date="2019-03" db="EMBL/GenBank/DDBJ databases">
        <title>Draft genome of Massilia hortus sp. nov., a novel bacterial species of the Oxalobacteraceae family.</title>
        <authorList>
            <person name="Peta V."/>
            <person name="Raths R."/>
            <person name="Bucking H."/>
        </authorList>
    </citation>
    <scope>NUCLEOTIDE SEQUENCE [LARGE SCALE GENOMIC DNA]</scope>
    <source>
        <strain evidence="1 2">ONC3</strain>
    </source>
</reference>
<evidence type="ECO:0000313" key="2">
    <source>
        <dbReference type="Proteomes" id="UP000297258"/>
    </source>
</evidence>
<dbReference type="EMBL" id="SPUM01000023">
    <property type="protein sequence ID" value="TFW34628.1"/>
    <property type="molecule type" value="Genomic_DNA"/>
</dbReference>
<protein>
    <submittedName>
        <fullName evidence="1">PAAR domain-containing protein</fullName>
    </submittedName>
</protein>
<dbReference type="RefSeq" id="WP_135188355.1">
    <property type="nucleotide sequence ID" value="NZ_SPUM01000023.1"/>
</dbReference>
<dbReference type="Pfam" id="PF05488">
    <property type="entry name" value="PAAR_motif"/>
    <property type="match status" value="1"/>
</dbReference>
<dbReference type="AlphaFoldDB" id="A0A4Y9T941"/>
<gene>
    <name evidence="1" type="ORF">E4O92_03450</name>
</gene>
<proteinExistence type="predicted"/>
<keyword evidence="2" id="KW-1185">Reference proteome</keyword>
<accession>A0A4Y9T941</accession>
<organism evidence="1 2">
    <name type="scientific">Massilia horti</name>
    <dbReference type="NCBI Taxonomy" id="2562153"/>
    <lineage>
        <taxon>Bacteria</taxon>
        <taxon>Pseudomonadati</taxon>
        <taxon>Pseudomonadota</taxon>
        <taxon>Betaproteobacteria</taxon>
        <taxon>Burkholderiales</taxon>
        <taxon>Oxalobacteraceae</taxon>
        <taxon>Telluria group</taxon>
        <taxon>Massilia</taxon>
    </lineage>
</organism>
<comment type="caution">
    <text evidence="1">The sequence shown here is derived from an EMBL/GenBank/DDBJ whole genome shotgun (WGS) entry which is preliminary data.</text>
</comment>
<dbReference type="CDD" id="cd14744">
    <property type="entry name" value="PAAR_CT_2"/>
    <property type="match status" value="1"/>
</dbReference>
<evidence type="ECO:0000313" key="1">
    <source>
        <dbReference type="EMBL" id="TFW34628.1"/>
    </source>
</evidence>